<keyword evidence="10" id="KW-1185">Reference proteome</keyword>
<dbReference type="PROSITE" id="PS00139">
    <property type="entry name" value="THIOL_PROTEASE_CYS"/>
    <property type="match status" value="1"/>
</dbReference>
<feature type="domain" description="Peptidase C1A papain C-terminal" evidence="8">
    <location>
        <begin position="144"/>
        <end position="396"/>
    </location>
</feature>
<dbReference type="GO" id="GO:0008234">
    <property type="term" value="F:cysteine-type peptidase activity"/>
    <property type="evidence" value="ECO:0007669"/>
    <property type="project" value="UniProtKB-KW"/>
</dbReference>
<evidence type="ECO:0000256" key="7">
    <source>
        <dbReference type="ARBA" id="ARBA00023157"/>
    </source>
</evidence>
<evidence type="ECO:0000256" key="4">
    <source>
        <dbReference type="ARBA" id="ARBA00022801"/>
    </source>
</evidence>
<dbReference type="InterPro" id="IPR038765">
    <property type="entry name" value="Papain-like_cys_pep_sf"/>
</dbReference>
<keyword evidence="2" id="KW-0645">Protease</keyword>
<dbReference type="InterPro" id="IPR000169">
    <property type="entry name" value="Pept_cys_AS"/>
</dbReference>
<reference evidence="9" key="1">
    <citation type="submission" date="2020-09" db="EMBL/GenBank/DDBJ databases">
        <authorList>
            <person name="Kikuchi T."/>
        </authorList>
    </citation>
    <scope>NUCLEOTIDE SEQUENCE</scope>
    <source>
        <strain evidence="9">SH1</strain>
    </source>
</reference>
<dbReference type="OrthoDB" id="640249at2759"/>
<dbReference type="EMBL" id="CAJFCW020000004">
    <property type="protein sequence ID" value="CAG9115018.1"/>
    <property type="molecule type" value="Genomic_DNA"/>
</dbReference>
<dbReference type="CDD" id="cd02620">
    <property type="entry name" value="Peptidase_C1A_CathepsinB"/>
    <property type="match status" value="1"/>
</dbReference>
<dbReference type="FunFam" id="3.90.70.10:FF:000031">
    <property type="entry name" value="Cathepsin B"/>
    <property type="match status" value="1"/>
</dbReference>
<dbReference type="Proteomes" id="UP000614601">
    <property type="component" value="Unassembled WGS sequence"/>
</dbReference>
<keyword evidence="6" id="KW-0865">Zymogen</keyword>
<dbReference type="PROSITE" id="PS00639">
    <property type="entry name" value="THIOL_PROTEASE_HIS"/>
    <property type="match status" value="1"/>
</dbReference>
<organism evidence="9 10">
    <name type="scientific">Bursaphelenchus okinawaensis</name>
    <dbReference type="NCBI Taxonomy" id="465554"/>
    <lineage>
        <taxon>Eukaryota</taxon>
        <taxon>Metazoa</taxon>
        <taxon>Ecdysozoa</taxon>
        <taxon>Nematoda</taxon>
        <taxon>Chromadorea</taxon>
        <taxon>Rhabditida</taxon>
        <taxon>Tylenchina</taxon>
        <taxon>Tylenchomorpha</taxon>
        <taxon>Aphelenchoidea</taxon>
        <taxon>Aphelenchoididae</taxon>
        <taxon>Bursaphelenchus</taxon>
    </lineage>
</organism>
<dbReference type="Pfam" id="PF00112">
    <property type="entry name" value="Peptidase_C1"/>
    <property type="match status" value="1"/>
</dbReference>
<evidence type="ECO:0000256" key="1">
    <source>
        <dbReference type="ARBA" id="ARBA00008455"/>
    </source>
</evidence>
<evidence type="ECO:0000313" key="10">
    <source>
        <dbReference type="Proteomes" id="UP000614601"/>
    </source>
</evidence>
<dbReference type="EMBL" id="CAJFDH010000004">
    <property type="protein sequence ID" value="CAD5221391.1"/>
    <property type="molecule type" value="Genomic_DNA"/>
</dbReference>
<evidence type="ECO:0000256" key="3">
    <source>
        <dbReference type="ARBA" id="ARBA00022729"/>
    </source>
</evidence>
<dbReference type="PRINTS" id="PR00705">
    <property type="entry name" value="PAPAIN"/>
</dbReference>
<evidence type="ECO:0000256" key="2">
    <source>
        <dbReference type="ARBA" id="ARBA00022670"/>
    </source>
</evidence>
<keyword evidence="5" id="KW-0788">Thiol protease</keyword>
<dbReference type="SUPFAM" id="SSF54001">
    <property type="entry name" value="Cysteine proteinases"/>
    <property type="match status" value="1"/>
</dbReference>
<dbReference type="InterPro" id="IPR025660">
    <property type="entry name" value="Pept_his_AS"/>
</dbReference>
<name>A0A811L1F9_9BILA</name>
<protein>
    <recommendedName>
        <fullName evidence="8">Peptidase C1A papain C-terminal domain-containing protein</fullName>
    </recommendedName>
</protein>
<evidence type="ECO:0000256" key="6">
    <source>
        <dbReference type="ARBA" id="ARBA00023145"/>
    </source>
</evidence>
<comment type="caution">
    <text evidence="9">The sequence shown here is derived from an EMBL/GenBank/DDBJ whole genome shotgun (WGS) entry which is preliminary data.</text>
</comment>
<accession>A0A811L1F9</accession>
<dbReference type="InterPro" id="IPR000668">
    <property type="entry name" value="Peptidase_C1A_C"/>
</dbReference>
<evidence type="ECO:0000313" key="9">
    <source>
        <dbReference type="EMBL" id="CAD5221391.1"/>
    </source>
</evidence>
<evidence type="ECO:0000256" key="5">
    <source>
        <dbReference type="ARBA" id="ARBA00022807"/>
    </source>
</evidence>
<dbReference type="PANTHER" id="PTHR12411">
    <property type="entry name" value="CYSTEINE PROTEASE FAMILY C1-RELATED"/>
    <property type="match status" value="1"/>
</dbReference>
<dbReference type="GO" id="GO:0006508">
    <property type="term" value="P:proteolysis"/>
    <property type="evidence" value="ECO:0007669"/>
    <property type="project" value="UniProtKB-KW"/>
</dbReference>
<dbReference type="Gene3D" id="3.90.70.10">
    <property type="entry name" value="Cysteine proteinases"/>
    <property type="match status" value="1"/>
</dbReference>
<keyword evidence="7" id="KW-1015">Disulfide bond</keyword>
<sequence length="404" mass="45483">MERRWKMDHNQMELECFTFSTLDTRFLMDLLKGLYNMMVKMKALILFLAFISTKALPTLENRAQHRTLATKLSSQSVVESVNLDATSTFKTFLYPQFADASLTDIKGLMGVKEDHDVVVAKELGRSIKLGPKYDDESFKNPITLPTEFDSATQWPQCQDLINEIRDQSWCGSCWAVSSSSVLTDRLCIASNGTIKTEISAADLLECCDYCGSGCVGGYPYRAFHYVEQLGVVSGGNYTSHQGCNPYPFPPCHAPDSKNYPECKKRNFPTPKCQQKCQNGYSEHDYKHDKYYASLSYSYVRDSFGVMKEIVQRGPIVFAALEVYEDFLYYKSGVYQHKTGGYLGLHAVKVVGWGVENGTNYWKVANSWGPQWGENGFFKIRRGYNEANIEGSVNAVVVVAKSPSP</sequence>
<dbReference type="InterPro" id="IPR013128">
    <property type="entry name" value="Peptidase_C1A"/>
</dbReference>
<evidence type="ECO:0000259" key="8">
    <source>
        <dbReference type="SMART" id="SM00645"/>
    </source>
</evidence>
<dbReference type="Proteomes" id="UP000783686">
    <property type="component" value="Unassembled WGS sequence"/>
</dbReference>
<dbReference type="SMART" id="SM00645">
    <property type="entry name" value="Pept_C1"/>
    <property type="match status" value="1"/>
</dbReference>
<keyword evidence="4" id="KW-0378">Hydrolase</keyword>
<gene>
    <name evidence="9" type="ORF">BOKJ2_LOCUS9421</name>
</gene>
<comment type="similarity">
    <text evidence="1">Belongs to the peptidase C1 family.</text>
</comment>
<proteinExistence type="inferred from homology"/>
<keyword evidence="3" id="KW-0732">Signal</keyword>
<dbReference type="AlphaFoldDB" id="A0A811L1F9"/>